<feature type="region of interest" description="Disordered" evidence="1">
    <location>
        <begin position="16"/>
        <end position="88"/>
    </location>
</feature>
<dbReference type="OrthoDB" id="4825096at2759"/>
<feature type="compositionally biased region" description="Polar residues" evidence="1">
    <location>
        <begin position="38"/>
        <end position="50"/>
    </location>
</feature>
<name>A0A9P6HUU6_9PEZI</name>
<dbReference type="GeneID" id="62166659"/>
<reference evidence="2" key="1">
    <citation type="submission" date="2020-03" db="EMBL/GenBank/DDBJ databases">
        <authorList>
            <person name="He L."/>
        </authorList>
    </citation>
    <scope>NUCLEOTIDE SEQUENCE</scope>
    <source>
        <strain evidence="2">CkLH20</strain>
    </source>
</reference>
<feature type="compositionally biased region" description="Polar residues" evidence="1">
    <location>
        <begin position="184"/>
        <end position="195"/>
    </location>
</feature>
<gene>
    <name evidence="2" type="ORF">CkaCkLH20_10871</name>
</gene>
<dbReference type="RefSeq" id="XP_038741134.1">
    <property type="nucleotide sequence ID" value="XM_038893585.1"/>
</dbReference>
<evidence type="ECO:0000256" key="1">
    <source>
        <dbReference type="SAM" id="MobiDB-lite"/>
    </source>
</evidence>
<feature type="region of interest" description="Disordered" evidence="1">
    <location>
        <begin position="175"/>
        <end position="195"/>
    </location>
</feature>
<dbReference type="EMBL" id="JAATWM020000043">
    <property type="protein sequence ID" value="KAF9871673.1"/>
    <property type="molecule type" value="Genomic_DNA"/>
</dbReference>
<evidence type="ECO:0000313" key="2">
    <source>
        <dbReference type="EMBL" id="KAF9871673.1"/>
    </source>
</evidence>
<sequence length="195" mass="21059">MVSNAEFCWDIEFPEYPASEPDLHSKPTFGAPEHETKSGPQTEPDSNSELASEISEPETGRSAQMELGPSGSDDAEDSTSESNLEWGTEAQVDWGIMSFHSHMIDDSWPFARLSVDCEDTEATSGDDTSSEATSEETSSGSSSASTTDQESINLEHLDSLDEIMNVEESFFILVDDDEDAPSADNGSSLQNTATI</sequence>
<protein>
    <submittedName>
        <fullName evidence="2">Uncharacterized protein</fullName>
    </submittedName>
</protein>
<feature type="compositionally biased region" description="Low complexity" evidence="1">
    <location>
        <begin position="122"/>
        <end position="148"/>
    </location>
</feature>
<dbReference type="Proteomes" id="UP000781932">
    <property type="component" value="Unassembled WGS sequence"/>
</dbReference>
<accession>A0A9P6HUU6</accession>
<evidence type="ECO:0000313" key="3">
    <source>
        <dbReference type="Proteomes" id="UP000781932"/>
    </source>
</evidence>
<dbReference type="AlphaFoldDB" id="A0A9P6HUU6"/>
<keyword evidence="3" id="KW-1185">Reference proteome</keyword>
<feature type="region of interest" description="Disordered" evidence="1">
    <location>
        <begin position="118"/>
        <end position="155"/>
    </location>
</feature>
<proteinExistence type="predicted"/>
<organism evidence="2 3">
    <name type="scientific">Colletotrichum karsti</name>
    <dbReference type="NCBI Taxonomy" id="1095194"/>
    <lineage>
        <taxon>Eukaryota</taxon>
        <taxon>Fungi</taxon>
        <taxon>Dikarya</taxon>
        <taxon>Ascomycota</taxon>
        <taxon>Pezizomycotina</taxon>
        <taxon>Sordariomycetes</taxon>
        <taxon>Hypocreomycetidae</taxon>
        <taxon>Glomerellales</taxon>
        <taxon>Glomerellaceae</taxon>
        <taxon>Colletotrichum</taxon>
        <taxon>Colletotrichum boninense species complex</taxon>
    </lineage>
</organism>
<comment type="caution">
    <text evidence="2">The sequence shown here is derived from an EMBL/GenBank/DDBJ whole genome shotgun (WGS) entry which is preliminary data.</text>
</comment>
<reference evidence="2" key="2">
    <citation type="submission" date="2020-11" db="EMBL/GenBank/DDBJ databases">
        <title>Whole genome sequencing of Colletotrichum sp.</title>
        <authorList>
            <person name="Li H."/>
        </authorList>
    </citation>
    <scope>NUCLEOTIDE SEQUENCE</scope>
    <source>
        <strain evidence="2">CkLH20</strain>
    </source>
</reference>